<feature type="transmembrane region" description="Helical" evidence="2">
    <location>
        <begin position="125"/>
        <end position="145"/>
    </location>
</feature>
<keyword evidence="4" id="KW-1185">Reference proteome</keyword>
<accession>A0A1Y1ZFW9</accession>
<feature type="compositionally biased region" description="Polar residues" evidence="1">
    <location>
        <begin position="84"/>
        <end position="99"/>
    </location>
</feature>
<evidence type="ECO:0000256" key="1">
    <source>
        <dbReference type="SAM" id="MobiDB-lite"/>
    </source>
</evidence>
<dbReference type="Proteomes" id="UP000193144">
    <property type="component" value="Unassembled WGS sequence"/>
</dbReference>
<dbReference type="EMBL" id="MCFA01000090">
    <property type="protein sequence ID" value="ORY09158.1"/>
    <property type="molecule type" value="Genomic_DNA"/>
</dbReference>
<comment type="caution">
    <text evidence="3">The sequence shown here is derived from an EMBL/GenBank/DDBJ whole genome shotgun (WGS) entry which is preliminary data.</text>
</comment>
<evidence type="ECO:0000256" key="2">
    <source>
        <dbReference type="SAM" id="Phobius"/>
    </source>
</evidence>
<sequence length="179" mass="18540">MEGSCGITQLLEGKDYLRQLCDAVGVPIDAISGDRLENRQASSFSGFASPPESTIFSQIQTLRPTSSFFSTTALSRYSVASLATSRPTGSSTFSTAPSQTTGSSDENNGGGGGGLNTSAKAGSGVSVSLGVLLLAGLIGVAFWMGNLTKRHAQVQQQQQMEQVDHPELNTRKPAAAAPV</sequence>
<keyword evidence="2" id="KW-1133">Transmembrane helix</keyword>
<reference evidence="3 4" key="1">
    <citation type="submission" date="2016-07" db="EMBL/GenBank/DDBJ databases">
        <title>Pervasive Adenine N6-methylation of Active Genes in Fungi.</title>
        <authorList>
            <consortium name="DOE Joint Genome Institute"/>
            <person name="Mondo S.J."/>
            <person name="Dannebaum R.O."/>
            <person name="Kuo R.C."/>
            <person name="Labutti K."/>
            <person name="Haridas S."/>
            <person name="Kuo A."/>
            <person name="Salamov A."/>
            <person name="Ahrendt S.R."/>
            <person name="Lipzen A."/>
            <person name="Sullivan W."/>
            <person name="Andreopoulos W.B."/>
            <person name="Clum A."/>
            <person name="Lindquist E."/>
            <person name="Daum C."/>
            <person name="Ramamoorthy G.K."/>
            <person name="Gryganskyi A."/>
            <person name="Culley D."/>
            <person name="Magnuson J.K."/>
            <person name="James T.Y."/>
            <person name="O'Malley M.A."/>
            <person name="Stajich J.E."/>
            <person name="Spatafora J.W."/>
            <person name="Visel A."/>
            <person name="Grigoriev I.V."/>
        </authorList>
    </citation>
    <scope>NUCLEOTIDE SEQUENCE [LARGE SCALE GENOMIC DNA]</scope>
    <source>
        <strain evidence="3 4">CBS 115471</strain>
    </source>
</reference>
<keyword evidence="2" id="KW-0472">Membrane</keyword>
<feature type="region of interest" description="Disordered" evidence="1">
    <location>
        <begin position="84"/>
        <end position="116"/>
    </location>
</feature>
<name>A0A1Y1ZFW9_9PLEO</name>
<organism evidence="3 4">
    <name type="scientific">Clohesyomyces aquaticus</name>
    <dbReference type="NCBI Taxonomy" id="1231657"/>
    <lineage>
        <taxon>Eukaryota</taxon>
        <taxon>Fungi</taxon>
        <taxon>Dikarya</taxon>
        <taxon>Ascomycota</taxon>
        <taxon>Pezizomycotina</taxon>
        <taxon>Dothideomycetes</taxon>
        <taxon>Pleosporomycetidae</taxon>
        <taxon>Pleosporales</taxon>
        <taxon>Lindgomycetaceae</taxon>
        <taxon>Clohesyomyces</taxon>
    </lineage>
</organism>
<keyword evidence="2" id="KW-0812">Transmembrane</keyword>
<dbReference type="STRING" id="1231657.A0A1Y1ZFW9"/>
<dbReference type="AlphaFoldDB" id="A0A1Y1ZFW9"/>
<gene>
    <name evidence="3" type="ORF">BCR34DRAFT_603064</name>
</gene>
<protein>
    <submittedName>
        <fullName evidence="3">Uncharacterized protein</fullName>
    </submittedName>
</protein>
<evidence type="ECO:0000313" key="4">
    <source>
        <dbReference type="Proteomes" id="UP000193144"/>
    </source>
</evidence>
<proteinExistence type="predicted"/>
<feature type="region of interest" description="Disordered" evidence="1">
    <location>
        <begin position="155"/>
        <end position="179"/>
    </location>
</feature>
<evidence type="ECO:0000313" key="3">
    <source>
        <dbReference type="EMBL" id="ORY09158.1"/>
    </source>
</evidence>